<keyword evidence="3" id="KW-1185">Reference proteome</keyword>
<dbReference type="InterPro" id="IPR006311">
    <property type="entry name" value="TAT_signal"/>
</dbReference>
<name>A0A1R3WQ75_9RHOB</name>
<accession>A0A1R3WQ75</accession>
<dbReference type="InterPro" id="IPR008869">
    <property type="entry name" value="MlaC/ttg2D"/>
</dbReference>
<protein>
    <submittedName>
        <fullName evidence="2">Phospholipid transport system substrate-binding protein</fullName>
    </submittedName>
</protein>
<reference evidence="2 3" key="1">
    <citation type="submission" date="2017-01" db="EMBL/GenBank/DDBJ databases">
        <authorList>
            <person name="Mah S.A."/>
            <person name="Swanson W.J."/>
            <person name="Moy G.W."/>
            <person name="Vacquier V.D."/>
        </authorList>
    </citation>
    <scope>NUCLEOTIDE SEQUENCE [LARGE SCALE GENOMIC DNA]</scope>
    <source>
        <strain evidence="2 3">DSM 21219</strain>
    </source>
</reference>
<sequence>MPIDLLPRRQFLISGAAAFAVAALGPLPALALTEAQARQLVDSAVADINRVIASGQSESAMMPEFERIFATYADVPVMARYALGADARAASPGQLQAFTQAFQRYIARKYGKRFRDFIGAQIVVNSARQIKNGYEVRGTAKLRGESPVEVVFLVSDRSGRNLFFNLFVEGVNLLLTERTEIGAMLDQQGGNIDNLIAALQRAG</sequence>
<proteinExistence type="predicted"/>
<dbReference type="PANTHER" id="PTHR36573">
    <property type="entry name" value="INTERMEMBRANE PHOSPHOLIPID TRANSPORT SYSTEM BINDING PROTEIN MLAC"/>
    <property type="match status" value="1"/>
</dbReference>
<dbReference type="EMBL" id="FTPS01000001">
    <property type="protein sequence ID" value="SIT79985.1"/>
    <property type="molecule type" value="Genomic_DNA"/>
</dbReference>
<dbReference type="InterPro" id="IPR042245">
    <property type="entry name" value="Tgt2/MlaC_sf"/>
</dbReference>
<organism evidence="2 3">
    <name type="scientific">Pontibaca methylaminivorans</name>
    <dbReference type="NCBI Taxonomy" id="515897"/>
    <lineage>
        <taxon>Bacteria</taxon>
        <taxon>Pseudomonadati</taxon>
        <taxon>Pseudomonadota</taxon>
        <taxon>Alphaproteobacteria</taxon>
        <taxon>Rhodobacterales</taxon>
        <taxon>Roseobacteraceae</taxon>
        <taxon>Pontibaca</taxon>
    </lineage>
</organism>
<dbReference type="STRING" id="515897.SAMN05421849_1232"/>
<gene>
    <name evidence="2" type="ORF">SAMN05421849_1232</name>
</gene>
<dbReference type="AlphaFoldDB" id="A0A1R3WQ75"/>
<evidence type="ECO:0000313" key="2">
    <source>
        <dbReference type="EMBL" id="SIT79985.1"/>
    </source>
</evidence>
<dbReference type="Pfam" id="PF05494">
    <property type="entry name" value="MlaC"/>
    <property type="match status" value="1"/>
</dbReference>
<dbReference type="RefSeq" id="WP_076648669.1">
    <property type="nucleotide sequence ID" value="NZ_FTPS01000001.1"/>
</dbReference>
<feature type="signal peptide" evidence="1">
    <location>
        <begin position="1"/>
        <end position="31"/>
    </location>
</feature>
<dbReference type="Proteomes" id="UP000192455">
    <property type="component" value="Unassembled WGS sequence"/>
</dbReference>
<dbReference type="PROSITE" id="PS51318">
    <property type="entry name" value="TAT"/>
    <property type="match status" value="1"/>
</dbReference>
<evidence type="ECO:0000313" key="3">
    <source>
        <dbReference type="Proteomes" id="UP000192455"/>
    </source>
</evidence>
<feature type="chain" id="PRO_5012639125" evidence="1">
    <location>
        <begin position="32"/>
        <end position="203"/>
    </location>
</feature>
<dbReference type="OrthoDB" id="7839352at2"/>
<dbReference type="PANTHER" id="PTHR36573:SF1">
    <property type="entry name" value="INTERMEMBRANE PHOSPHOLIPID TRANSPORT SYSTEM BINDING PROTEIN MLAC"/>
    <property type="match status" value="1"/>
</dbReference>
<keyword evidence="1" id="KW-0732">Signal</keyword>
<evidence type="ECO:0000256" key="1">
    <source>
        <dbReference type="SAM" id="SignalP"/>
    </source>
</evidence>
<dbReference type="Gene3D" id="3.10.450.710">
    <property type="entry name" value="Tgt2/MlaC"/>
    <property type="match status" value="1"/>
</dbReference>